<gene>
    <name evidence="2" type="ordered locus">Cyan7822_6390</name>
</gene>
<dbReference type="EMBL" id="CP002200">
    <property type="protein sequence ID" value="ADN18177.1"/>
    <property type="molecule type" value="Genomic_DNA"/>
</dbReference>
<evidence type="ECO:0000256" key="1">
    <source>
        <dbReference type="SAM" id="Phobius"/>
    </source>
</evidence>
<keyword evidence="3" id="KW-1185">Reference proteome</keyword>
<keyword evidence="1" id="KW-0812">Transmembrane</keyword>
<reference evidence="3" key="1">
    <citation type="journal article" date="2011" name="MBio">
        <title>Novel metabolic attributes of the genus Cyanothece, comprising a group of unicellular nitrogen-fixing Cyanobacteria.</title>
        <authorList>
            <person name="Bandyopadhyay A."/>
            <person name="Elvitigala T."/>
            <person name="Welsh E."/>
            <person name="Stockel J."/>
            <person name="Liberton M."/>
            <person name="Min H."/>
            <person name="Sherman L.A."/>
            <person name="Pakrasi H.B."/>
        </authorList>
    </citation>
    <scope>NUCLEOTIDE SEQUENCE [LARGE SCALE GENOMIC DNA]</scope>
    <source>
        <strain evidence="3">PCC 7822</strain>
        <plasmid evidence="3">Cy782202</plasmid>
    </source>
</reference>
<dbReference type="RefSeq" id="WP_013334925.1">
    <property type="nucleotide sequence ID" value="NC_014534.1"/>
</dbReference>
<dbReference type="KEGG" id="cyj:Cyan7822_6390"/>
<protein>
    <submittedName>
        <fullName evidence="2">Uncharacterized protein</fullName>
    </submittedName>
</protein>
<name>E0UMJ7_GLOV7</name>
<accession>E0UMJ7</accession>
<sequence>MMNSILESIYLGLKVIAVFLWVASSIGIGLLAAEDTQESNGDPSYWLIFFSWLLGPTSIFWALNFIYLRLIDRL</sequence>
<dbReference type="HOGENOM" id="CLU_2681546_0_0_3"/>
<dbReference type="Proteomes" id="UP000008206">
    <property type="component" value="Plasmid Cy782202"/>
</dbReference>
<organism evidence="2 3">
    <name type="scientific">Gloeothece verrucosa (strain PCC 7822)</name>
    <name type="common">Cyanothece sp. (strain PCC 7822)</name>
    <dbReference type="NCBI Taxonomy" id="497965"/>
    <lineage>
        <taxon>Bacteria</taxon>
        <taxon>Bacillati</taxon>
        <taxon>Cyanobacteriota</taxon>
        <taxon>Cyanophyceae</taxon>
        <taxon>Oscillatoriophycideae</taxon>
        <taxon>Chroococcales</taxon>
        <taxon>Aphanothecaceae</taxon>
        <taxon>Gloeothece</taxon>
        <taxon>Gloeothece verrucosa</taxon>
    </lineage>
</organism>
<feature type="transmembrane region" description="Helical" evidence="1">
    <location>
        <begin position="45"/>
        <end position="68"/>
    </location>
</feature>
<keyword evidence="2" id="KW-0614">Plasmid</keyword>
<keyword evidence="1" id="KW-0472">Membrane</keyword>
<evidence type="ECO:0000313" key="2">
    <source>
        <dbReference type="EMBL" id="ADN18177.1"/>
    </source>
</evidence>
<geneLocation type="plasmid" evidence="2 3">
    <name>Cy782202</name>
</geneLocation>
<feature type="transmembrane region" description="Helical" evidence="1">
    <location>
        <begin position="12"/>
        <end position="33"/>
    </location>
</feature>
<dbReference type="AlphaFoldDB" id="E0UMJ7"/>
<keyword evidence="1" id="KW-1133">Transmembrane helix</keyword>
<proteinExistence type="predicted"/>
<evidence type="ECO:0000313" key="3">
    <source>
        <dbReference type="Proteomes" id="UP000008206"/>
    </source>
</evidence>